<proteinExistence type="predicted"/>
<reference evidence="2 3" key="1">
    <citation type="submission" date="2018-02" db="EMBL/GenBank/DDBJ databases">
        <title>The genomes of Aspergillus section Nigri reveals drivers in fungal speciation.</title>
        <authorList>
            <consortium name="DOE Joint Genome Institute"/>
            <person name="Vesth T.C."/>
            <person name="Nybo J."/>
            <person name="Theobald S."/>
            <person name="Brandl J."/>
            <person name="Frisvad J.C."/>
            <person name="Nielsen K.F."/>
            <person name="Lyhne E.K."/>
            <person name="Kogle M.E."/>
            <person name="Kuo A."/>
            <person name="Riley R."/>
            <person name="Clum A."/>
            <person name="Nolan M."/>
            <person name="Lipzen A."/>
            <person name="Salamov A."/>
            <person name="Henrissat B."/>
            <person name="Wiebenga A."/>
            <person name="De vries R.P."/>
            <person name="Grigoriev I.V."/>
            <person name="Mortensen U.H."/>
            <person name="Andersen M.R."/>
            <person name="Baker S.E."/>
        </authorList>
    </citation>
    <scope>NUCLEOTIDE SEQUENCE [LARGE SCALE GENOMIC DNA]</scope>
    <source>
        <strain evidence="2 3">CBS 707.79</strain>
    </source>
</reference>
<evidence type="ECO:0000256" key="1">
    <source>
        <dbReference type="SAM" id="Phobius"/>
    </source>
</evidence>
<dbReference type="VEuPathDB" id="FungiDB:BO71DRAFT_205705"/>
<name>A0A319E3X7_9EURO</name>
<dbReference type="EMBL" id="KZ825855">
    <property type="protein sequence ID" value="PYH95328.1"/>
    <property type="molecule type" value="Genomic_DNA"/>
</dbReference>
<dbReference type="AlphaFoldDB" id="A0A319E3X7"/>
<evidence type="ECO:0000313" key="3">
    <source>
        <dbReference type="Proteomes" id="UP000247810"/>
    </source>
</evidence>
<keyword evidence="1" id="KW-1133">Transmembrane helix</keyword>
<organism evidence="2 3">
    <name type="scientific">Aspergillus ellipticus CBS 707.79</name>
    <dbReference type="NCBI Taxonomy" id="1448320"/>
    <lineage>
        <taxon>Eukaryota</taxon>
        <taxon>Fungi</taxon>
        <taxon>Dikarya</taxon>
        <taxon>Ascomycota</taxon>
        <taxon>Pezizomycotina</taxon>
        <taxon>Eurotiomycetes</taxon>
        <taxon>Eurotiomycetidae</taxon>
        <taxon>Eurotiales</taxon>
        <taxon>Aspergillaceae</taxon>
        <taxon>Aspergillus</taxon>
        <taxon>Aspergillus subgen. Circumdati</taxon>
    </lineage>
</organism>
<keyword evidence="3" id="KW-1185">Reference proteome</keyword>
<sequence length="115" mass="12826">MRISIVKFACFTLSSRFALPSYPLFCSMFRCSPNSCFSRPGGSLLFSLLLFCLFFSPCLCVCFPTGGNLLLFYLIRPILLFGPSTPMGWGVSVLPRARNQRRRGIQRVIALASDS</sequence>
<evidence type="ECO:0008006" key="4">
    <source>
        <dbReference type="Google" id="ProtNLM"/>
    </source>
</evidence>
<accession>A0A319E3X7</accession>
<evidence type="ECO:0000313" key="2">
    <source>
        <dbReference type="EMBL" id="PYH95328.1"/>
    </source>
</evidence>
<dbReference type="Proteomes" id="UP000247810">
    <property type="component" value="Unassembled WGS sequence"/>
</dbReference>
<gene>
    <name evidence="2" type="ORF">BO71DRAFT_205705</name>
</gene>
<feature type="transmembrane region" description="Helical" evidence="1">
    <location>
        <begin position="70"/>
        <end position="94"/>
    </location>
</feature>
<protein>
    <recommendedName>
        <fullName evidence="4">Transmembrane protein</fullName>
    </recommendedName>
</protein>
<keyword evidence="1" id="KW-0472">Membrane</keyword>
<keyword evidence="1" id="KW-0812">Transmembrane</keyword>